<gene>
    <name evidence="2" type="ORF">A3O14_03895</name>
</gene>
<protein>
    <recommendedName>
        <fullName evidence="1">DUF1659 domain-containing protein</fullName>
    </recommendedName>
</protein>
<accession>A0A179CIV6</accession>
<feature type="domain" description="DUF1659" evidence="1">
    <location>
        <begin position="6"/>
        <end position="67"/>
    </location>
</feature>
<dbReference type="Pfam" id="PF07872">
    <property type="entry name" value="DUF1659"/>
    <property type="match status" value="1"/>
</dbReference>
<comment type="caution">
    <text evidence="2">The sequence shown here is derived from an EMBL/GenBank/DDBJ whole genome shotgun (WGS) entry which is preliminary data.</text>
</comment>
<sequence length="74" mass="8149">MTVKPEWKKTGIYLEHDLGEGKTRRRTFNGVNASATDDKIAEFAEIIGKLTGENVVNIKVTRTEELSASPAVSE</sequence>
<dbReference type="Proteomes" id="UP000078520">
    <property type="component" value="Unassembled WGS sequence"/>
</dbReference>
<evidence type="ECO:0000259" key="1">
    <source>
        <dbReference type="Pfam" id="PF07872"/>
    </source>
</evidence>
<evidence type="ECO:0000313" key="3">
    <source>
        <dbReference type="Proteomes" id="UP000078520"/>
    </source>
</evidence>
<evidence type="ECO:0000313" key="2">
    <source>
        <dbReference type="EMBL" id="OAQ08362.1"/>
    </source>
</evidence>
<dbReference type="EMBL" id="LVKI01000012">
    <property type="protein sequence ID" value="OAQ08362.1"/>
    <property type="molecule type" value="Genomic_DNA"/>
</dbReference>
<proteinExistence type="predicted"/>
<name>A0A179CIV6_9LACO</name>
<reference evidence="3" key="1">
    <citation type="submission" date="2016-03" db="EMBL/GenBank/DDBJ databases">
        <authorList>
            <person name="Johnson T.J."/>
            <person name="Youmans B."/>
            <person name="Case K."/>
            <person name="Noll S."/>
        </authorList>
    </citation>
    <scope>NUCLEOTIDE SEQUENCE [LARGE SCALE GENOMIC DNA]</scope>
    <source>
        <strain evidence="3">UMNLAv8</strain>
    </source>
</reference>
<dbReference type="RefSeq" id="WP_064207898.1">
    <property type="nucleotide sequence ID" value="NZ_LVKC01000017.1"/>
</dbReference>
<dbReference type="AlphaFoldDB" id="A0A179CIV6"/>
<dbReference type="InterPro" id="IPR012454">
    <property type="entry name" value="DUF1659"/>
</dbReference>
<organism evidence="2 3">
    <name type="scientific">Ligilactobacillus aviarius</name>
    <dbReference type="NCBI Taxonomy" id="1606"/>
    <lineage>
        <taxon>Bacteria</taxon>
        <taxon>Bacillati</taxon>
        <taxon>Bacillota</taxon>
        <taxon>Bacilli</taxon>
        <taxon>Lactobacillales</taxon>
        <taxon>Lactobacillaceae</taxon>
        <taxon>Ligilactobacillus</taxon>
    </lineage>
</organism>